<keyword evidence="2" id="KW-1185">Reference proteome</keyword>
<gene>
    <name evidence="1" type="ORF">PR048_019533</name>
</gene>
<evidence type="ECO:0000313" key="2">
    <source>
        <dbReference type="Proteomes" id="UP001159363"/>
    </source>
</evidence>
<evidence type="ECO:0000313" key="1">
    <source>
        <dbReference type="EMBL" id="KAJ8878930.1"/>
    </source>
</evidence>
<evidence type="ECO:0008006" key="3">
    <source>
        <dbReference type="Google" id="ProtNLM"/>
    </source>
</evidence>
<dbReference type="EMBL" id="JARBHB010000007">
    <property type="protein sequence ID" value="KAJ8878930.1"/>
    <property type="molecule type" value="Genomic_DNA"/>
</dbReference>
<dbReference type="Proteomes" id="UP001159363">
    <property type="component" value="Chromosome 6"/>
</dbReference>
<comment type="caution">
    <text evidence="1">The sequence shown here is derived from an EMBL/GenBank/DDBJ whole genome shotgun (WGS) entry which is preliminary data.</text>
</comment>
<name>A0ABQ9H3S5_9NEOP</name>
<proteinExistence type="predicted"/>
<accession>A0ABQ9H3S5</accession>
<sequence length="119" mass="14016">MLKPLEWHHVSGLLEILQPLTEELSGDSFPFFIRQHQFLHYLESHLTSCIQHKTEGIMIARNLLTALKSKFSIYKGKTRTTYLKYLGIPVTQVSSERLFSKQENIVMRRQHNLLEHVNR</sequence>
<organism evidence="1 2">
    <name type="scientific">Dryococelus australis</name>
    <dbReference type="NCBI Taxonomy" id="614101"/>
    <lineage>
        <taxon>Eukaryota</taxon>
        <taxon>Metazoa</taxon>
        <taxon>Ecdysozoa</taxon>
        <taxon>Arthropoda</taxon>
        <taxon>Hexapoda</taxon>
        <taxon>Insecta</taxon>
        <taxon>Pterygota</taxon>
        <taxon>Neoptera</taxon>
        <taxon>Polyneoptera</taxon>
        <taxon>Phasmatodea</taxon>
        <taxon>Verophasmatodea</taxon>
        <taxon>Anareolatae</taxon>
        <taxon>Phasmatidae</taxon>
        <taxon>Eurycanthinae</taxon>
        <taxon>Dryococelus</taxon>
    </lineage>
</organism>
<reference evidence="1 2" key="1">
    <citation type="submission" date="2023-02" db="EMBL/GenBank/DDBJ databases">
        <title>LHISI_Scaffold_Assembly.</title>
        <authorList>
            <person name="Stuart O.P."/>
            <person name="Cleave R."/>
            <person name="Magrath M.J.L."/>
            <person name="Mikheyev A.S."/>
        </authorList>
    </citation>
    <scope>NUCLEOTIDE SEQUENCE [LARGE SCALE GENOMIC DNA]</scope>
    <source>
        <strain evidence="1">Daus_M_001</strain>
        <tissue evidence="1">Leg muscle</tissue>
    </source>
</reference>
<protein>
    <recommendedName>
        <fullName evidence="3">HAT C-terminal dimerisation domain-containing protein</fullName>
    </recommendedName>
</protein>